<feature type="domain" description="Methyl-accepting transducer" evidence="11">
    <location>
        <begin position="381"/>
        <end position="638"/>
    </location>
</feature>
<dbReference type="KEGG" id="cint:HZF06_16270"/>
<evidence type="ECO:0000313" key="13">
    <source>
        <dbReference type="EMBL" id="QLY78629.1"/>
    </source>
</evidence>
<dbReference type="GO" id="GO:0005886">
    <property type="term" value="C:plasma membrane"/>
    <property type="evidence" value="ECO:0007669"/>
    <property type="project" value="UniProtKB-SubCell"/>
</dbReference>
<dbReference type="GO" id="GO:0007165">
    <property type="term" value="P:signal transduction"/>
    <property type="evidence" value="ECO:0007669"/>
    <property type="project" value="UniProtKB-KW"/>
</dbReference>
<feature type="domain" description="HAMP" evidence="12">
    <location>
        <begin position="310"/>
        <end position="362"/>
    </location>
</feature>
<dbReference type="SMART" id="SM00283">
    <property type="entry name" value="MA"/>
    <property type="match status" value="1"/>
</dbReference>
<keyword evidence="4 10" id="KW-0812">Transmembrane</keyword>
<evidence type="ECO:0000256" key="1">
    <source>
        <dbReference type="ARBA" id="ARBA00004651"/>
    </source>
</evidence>
<evidence type="ECO:0000256" key="3">
    <source>
        <dbReference type="ARBA" id="ARBA00022500"/>
    </source>
</evidence>
<reference evidence="13 14" key="1">
    <citation type="submission" date="2020-07" db="EMBL/GenBank/DDBJ databases">
        <title>Electron transfer.</title>
        <authorList>
            <person name="Huang L."/>
            <person name="Liu X."/>
            <person name="Zhou S."/>
        </authorList>
    </citation>
    <scope>NUCLEOTIDE SEQUENCE [LARGE SCALE GENOMIC DNA]</scope>
    <source>
        <strain evidence="13 14">Lx1</strain>
    </source>
</reference>
<evidence type="ECO:0000259" key="12">
    <source>
        <dbReference type="PROSITE" id="PS50885"/>
    </source>
</evidence>
<dbReference type="CDD" id="cd06225">
    <property type="entry name" value="HAMP"/>
    <property type="match status" value="1"/>
</dbReference>
<gene>
    <name evidence="13" type="ORF">HZF06_16270</name>
</gene>
<dbReference type="PANTHER" id="PTHR32089">
    <property type="entry name" value="METHYL-ACCEPTING CHEMOTAXIS PROTEIN MCPB"/>
    <property type="match status" value="1"/>
</dbReference>
<dbReference type="SUPFAM" id="SSF103190">
    <property type="entry name" value="Sensory domain-like"/>
    <property type="match status" value="1"/>
</dbReference>
<evidence type="ECO:0000256" key="4">
    <source>
        <dbReference type="ARBA" id="ARBA00022692"/>
    </source>
</evidence>
<dbReference type="Gene3D" id="1.10.287.950">
    <property type="entry name" value="Methyl-accepting chemotaxis protein"/>
    <property type="match status" value="1"/>
</dbReference>
<feature type="transmembrane region" description="Helical" evidence="10">
    <location>
        <begin position="288"/>
        <end position="308"/>
    </location>
</feature>
<evidence type="ECO:0000256" key="2">
    <source>
        <dbReference type="ARBA" id="ARBA00022475"/>
    </source>
</evidence>
<dbReference type="AlphaFoldDB" id="A0A7D6VP89"/>
<evidence type="ECO:0000256" key="7">
    <source>
        <dbReference type="ARBA" id="ARBA00023224"/>
    </source>
</evidence>
<dbReference type="PROSITE" id="PS50111">
    <property type="entry name" value="CHEMOTAXIS_TRANSDUC_2"/>
    <property type="match status" value="1"/>
</dbReference>
<proteinExistence type="inferred from homology"/>
<dbReference type="PROSITE" id="PS50885">
    <property type="entry name" value="HAMP"/>
    <property type="match status" value="1"/>
</dbReference>
<dbReference type="SMART" id="SM00304">
    <property type="entry name" value="HAMP"/>
    <property type="match status" value="1"/>
</dbReference>
<dbReference type="Pfam" id="PF00015">
    <property type="entry name" value="MCPsignal"/>
    <property type="match status" value="1"/>
</dbReference>
<sequence>MPRNRKMNIKGIRTKLMVSLISICLIPLVILGLSNYRQAKNTLSKNFELTSKQTVSEINTSLNYYFDSMSIQLKMASQNINFTQPEGTADRSQYTESYLKDIKASNVDVLNAYYGTESGKFLVYPKVELPSDFNHKERDWYKEAIKNKGKVFYTSPYVDVATGQTVVSLVQTVEDKGTIVGVVGVDVSLERMTTNFENSKVGKNGYAYISDSNGVIIAHPNKEIVGTEEATKLSVWNYIKTSTSGFTDYEYNGDKKYATFSTNENTGWKIIGSMSEDEISEDVNSINYMMAITIGVMLLISTILSYFLSKSMASHAKSLRDAFSKTAKGDLTTRVDIKSGDEFGFLGQDFNMMIDNISGLMSEVKVSSEVVLETSTNLAAMAGETTISITQVSRAIEEISQGATEQASNAQDGAMGMSVLSEGIDEIADTTNHLEQVAFDALDLGHIGLDVVKELAGKSDRTKEASNEVSQIVTDMSQKTEQINMISDAIADITEQTNLLSLNASIEAARAGEAGRGFAVVADEIRKLAEQSKQSTEEIRKIIESIQTMSKNAAKAMNESNDLVKDQDIAVEETEKIFIKILDAINDLTERIKQIGSSAKVIDAKKDEVVGQIENISSVSEETASASEEVSASTEEINATMDEVTRYAQDLQELAKALELGIQRFKL</sequence>
<evidence type="ECO:0000256" key="5">
    <source>
        <dbReference type="ARBA" id="ARBA00022989"/>
    </source>
</evidence>
<dbReference type="Pfam" id="PF00672">
    <property type="entry name" value="HAMP"/>
    <property type="match status" value="1"/>
</dbReference>
<dbReference type="PANTHER" id="PTHR32089:SF114">
    <property type="entry name" value="METHYL-ACCEPTING CHEMOTAXIS PROTEIN MCPB"/>
    <property type="match status" value="1"/>
</dbReference>
<dbReference type="InterPro" id="IPR029151">
    <property type="entry name" value="Sensor-like_sf"/>
</dbReference>
<keyword evidence="6 10" id="KW-0472">Membrane</keyword>
<dbReference type="InterPro" id="IPR003660">
    <property type="entry name" value="HAMP_dom"/>
</dbReference>
<dbReference type="RefSeq" id="WP_181600961.1">
    <property type="nucleotide sequence ID" value="NZ_CP059378.1"/>
</dbReference>
<keyword evidence="7 9" id="KW-0807">Transducer</keyword>
<evidence type="ECO:0000256" key="8">
    <source>
        <dbReference type="ARBA" id="ARBA00029447"/>
    </source>
</evidence>
<evidence type="ECO:0000313" key="14">
    <source>
        <dbReference type="Proteomes" id="UP000512286"/>
    </source>
</evidence>
<dbReference type="Proteomes" id="UP000512286">
    <property type="component" value="Chromosome"/>
</dbReference>
<evidence type="ECO:0000256" key="6">
    <source>
        <dbReference type="ARBA" id="ARBA00023136"/>
    </source>
</evidence>
<dbReference type="InterPro" id="IPR004089">
    <property type="entry name" value="MCPsignal_dom"/>
</dbReference>
<dbReference type="Gene3D" id="3.30.450.20">
    <property type="entry name" value="PAS domain"/>
    <property type="match status" value="2"/>
</dbReference>
<evidence type="ECO:0000259" key="11">
    <source>
        <dbReference type="PROSITE" id="PS50111"/>
    </source>
</evidence>
<keyword evidence="5 10" id="KW-1133">Transmembrane helix</keyword>
<evidence type="ECO:0000256" key="9">
    <source>
        <dbReference type="PROSITE-ProRule" id="PRU00284"/>
    </source>
</evidence>
<evidence type="ECO:0000256" key="10">
    <source>
        <dbReference type="SAM" id="Phobius"/>
    </source>
</evidence>
<dbReference type="CDD" id="cd12913">
    <property type="entry name" value="PDC1_MCP_like"/>
    <property type="match status" value="1"/>
</dbReference>
<dbReference type="Pfam" id="PF02743">
    <property type="entry name" value="dCache_1"/>
    <property type="match status" value="1"/>
</dbReference>
<dbReference type="InterPro" id="IPR033479">
    <property type="entry name" value="dCache_1"/>
</dbReference>
<dbReference type="EMBL" id="CP059378">
    <property type="protein sequence ID" value="QLY78629.1"/>
    <property type="molecule type" value="Genomic_DNA"/>
</dbReference>
<dbReference type="GO" id="GO:0006935">
    <property type="term" value="P:chemotaxis"/>
    <property type="evidence" value="ECO:0007669"/>
    <property type="project" value="UniProtKB-KW"/>
</dbReference>
<comment type="subcellular location">
    <subcellularLocation>
        <location evidence="1">Cell membrane</location>
        <topology evidence="1">Multi-pass membrane protein</topology>
    </subcellularLocation>
</comment>
<accession>A0A7D6VP89</accession>
<keyword evidence="2" id="KW-1003">Cell membrane</keyword>
<name>A0A7D6VP89_9CLOT</name>
<dbReference type="CDD" id="cd12912">
    <property type="entry name" value="PDC2_MCP_like"/>
    <property type="match status" value="1"/>
</dbReference>
<comment type="similarity">
    <text evidence="8">Belongs to the methyl-accepting chemotaxis (MCP) protein family.</text>
</comment>
<dbReference type="CDD" id="cd11386">
    <property type="entry name" value="MCP_signal"/>
    <property type="match status" value="1"/>
</dbReference>
<organism evidence="13 14">
    <name type="scientific">Clostridium intestinale</name>
    <dbReference type="NCBI Taxonomy" id="36845"/>
    <lineage>
        <taxon>Bacteria</taxon>
        <taxon>Bacillati</taxon>
        <taxon>Bacillota</taxon>
        <taxon>Clostridia</taxon>
        <taxon>Eubacteriales</taxon>
        <taxon>Clostridiaceae</taxon>
        <taxon>Clostridium</taxon>
    </lineage>
</organism>
<protein>
    <submittedName>
        <fullName evidence="13">Methyl-accepting chemotaxis protein</fullName>
    </submittedName>
</protein>
<keyword evidence="3" id="KW-0145">Chemotaxis</keyword>
<dbReference type="SUPFAM" id="SSF58104">
    <property type="entry name" value="Methyl-accepting chemotaxis protein (MCP) signaling domain"/>
    <property type="match status" value="1"/>
</dbReference>